<reference evidence="2 3" key="1">
    <citation type="journal article" date="2014" name="Int. J. Syst. Evol. Microbiol.">
        <title>Streptomyces hoynatensis sp. nov., isolated from deep marine sediment.</title>
        <authorList>
            <person name="Veyisoglu A."/>
            <person name="Sahin N."/>
        </authorList>
    </citation>
    <scope>NUCLEOTIDE SEQUENCE [LARGE SCALE GENOMIC DNA]</scope>
    <source>
        <strain evidence="2 3">KCTC 29097</strain>
    </source>
</reference>
<protein>
    <recommendedName>
        <fullName evidence="4">Transferase</fullName>
    </recommendedName>
</protein>
<evidence type="ECO:0000313" key="3">
    <source>
        <dbReference type="Proteomes" id="UP000272474"/>
    </source>
</evidence>
<accession>A0A3A9YWR5</accession>
<gene>
    <name evidence="2" type="ORF">D7294_18510</name>
</gene>
<dbReference type="Proteomes" id="UP000272474">
    <property type="component" value="Unassembled WGS sequence"/>
</dbReference>
<dbReference type="OrthoDB" id="3517562at2"/>
<organism evidence="2 3">
    <name type="scientific">Streptomyces hoynatensis</name>
    <dbReference type="NCBI Taxonomy" id="1141874"/>
    <lineage>
        <taxon>Bacteria</taxon>
        <taxon>Bacillati</taxon>
        <taxon>Actinomycetota</taxon>
        <taxon>Actinomycetes</taxon>
        <taxon>Kitasatosporales</taxon>
        <taxon>Streptomycetaceae</taxon>
        <taxon>Streptomyces</taxon>
    </lineage>
</organism>
<dbReference type="AlphaFoldDB" id="A0A3A9YWR5"/>
<feature type="region of interest" description="Disordered" evidence="1">
    <location>
        <begin position="1"/>
        <end position="23"/>
    </location>
</feature>
<evidence type="ECO:0008006" key="4">
    <source>
        <dbReference type="Google" id="ProtNLM"/>
    </source>
</evidence>
<comment type="caution">
    <text evidence="2">The sequence shown here is derived from an EMBL/GenBank/DDBJ whole genome shotgun (WGS) entry which is preliminary data.</text>
</comment>
<name>A0A3A9YWR5_9ACTN</name>
<proteinExistence type="predicted"/>
<keyword evidence="3" id="KW-1185">Reference proteome</keyword>
<dbReference type="EMBL" id="RBAL01000010">
    <property type="protein sequence ID" value="RKN40531.1"/>
    <property type="molecule type" value="Genomic_DNA"/>
</dbReference>
<evidence type="ECO:0000313" key="2">
    <source>
        <dbReference type="EMBL" id="RKN40531.1"/>
    </source>
</evidence>
<sequence>MTAEGALTLRLRPPAGAGTPGEPRLLLVLRPKKGEPETVTHTLALERDGAHWRAELGPEPVLDEGRWDVYARVGAEGARQRVLPGVRDLRALPERELPGPGARGPLALRLPYDTKDGYLAIRAWVRPAHAEAGRIEVAEDSMTVTGRLVGAEPGPGAAALLKRRGKGGPLRQLALRDEGAGAFSFTADYGLLVEDSAEEADAADPEGQGPAAGGEPVFWDVFVRPAEGATRIRVGRLFDDVADKKPVFVFPERTAGPRTVRPYYTVDNDLSLRVAG</sequence>
<evidence type="ECO:0000256" key="1">
    <source>
        <dbReference type="SAM" id="MobiDB-lite"/>
    </source>
</evidence>